<dbReference type="AlphaFoldDB" id="F2GCE3"/>
<gene>
    <name evidence="1" type="ordered locus">MADE_1014825</name>
</gene>
<name>F2GCE3_ALTMD</name>
<dbReference type="EMBL" id="CP001103">
    <property type="protein sequence ID" value="AEA99099.1"/>
    <property type="molecule type" value="Genomic_DNA"/>
</dbReference>
<evidence type="ECO:0000313" key="2">
    <source>
        <dbReference type="Proteomes" id="UP000001870"/>
    </source>
</evidence>
<dbReference type="Proteomes" id="UP000001870">
    <property type="component" value="Chromosome"/>
</dbReference>
<proteinExistence type="predicted"/>
<dbReference type="RefSeq" id="WP_012519391.1">
    <property type="nucleotide sequence ID" value="NC_011138.3"/>
</dbReference>
<protein>
    <submittedName>
        <fullName evidence="1">Uncharacterized protein</fullName>
    </submittedName>
</protein>
<evidence type="ECO:0000313" key="1">
    <source>
        <dbReference type="EMBL" id="AEA99099.1"/>
    </source>
</evidence>
<sequence length="64" mass="7573">MQQKTMTFPNHNEWLAAVAFFGLYYDKDETNEYPTDVARNPHNGECFGVYDTETDHNYLWIGEH</sequence>
<accession>F2GCE3</accession>
<organism evidence="1 2">
    <name type="scientific">Alteromonas mediterranea (strain DSM 17117 / CIP 110805 / LMG 28347 / Deep ecotype)</name>
    <dbReference type="NCBI Taxonomy" id="1774373"/>
    <lineage>
        <taxon>Bacteria</taxon>
        <taxon>Pseudomonadati</taxon>
        <taxon>Pseudomonadota</taxon>
        <taxon>Gammaproteobacteria</taxon>
        <taxon>Alteromonadales</taxon>
        <taxon>Alteromonadaceae</taxon>
        <taxon>Alteromonas/Salinimonas group</taxon>
        <taxon>Alteromonas</taxon>
    </lineage>
</organism>
<dbReference type="KEGG" id="amc:MADE_1014825"/>
<dbReference type="HOGENOM" id="CLU_2857763_0_0_6"/>
<reference evidence="1 2" key="2">
    <citation type="journal article" date="2015" name="Antonie Van Leeuwenhoek">
        <title>Ecophysiological diversity of a novel member of the genus Alteromonas, and description of Alteromonas mediterranea sp. nov.</title>
        <authorList>
            <person name="Ivanova E.P."/>
            <person name="Lopez-Perez M."/>
            <person name="Zabalos M."/>
            <person name="Nguyen S.H."/>
            <person name="Webb H.K."/>
            <person name="Ryan J."/>
            <person name="Lagutin K."/>
            <person name="Vyssotski M."/>
            <person name="Crawford R.J."/>
            <person name="Rodriguez-Valera F."/>
        </authorList>
    </citation>
    <scope>NUCLEOTIDE SEQUENCE [LARGE SCALE GENOMIC DNA]</scope>
    <source>
        <strain evidence="2">DSM 17117 / CIP 110805 / LMG 28347 / Deep ecotype</strain>
    </source>
</reference>
<keyword evidence="2" id="KW-1185">Reference proteome</keyword>
<reference evidence="1 2" key="1">
    <citation type="journal article" date="2008" name="ISME J.">
        <title>Comparative genomics of two ecotypes of the marine planktonic copiotroph Alteromonas macleodii suggests alternative lifestyles associated with different kinds of particulate organic matter.</title>
        <authorList>
            <person name="Ivars-Martinez E."/>
            <person name="Martin-Cuadrado A.B."/>
            <person name="D'Auria G."/>
            <person name="Mira A."/>
            <person name="Ferriera S."/>
            <person name="Johnson J."/>
            <person name="Friedman R."/>
            <person name="Rodriguez-Valera F."/>
        </authorList>
    </citation>
    <scope>NUCLEOTIDE SEQUENCE [LARGE SCALE GENOMIC DNA]</scope>
    <source>
        <strain evidence="2">DSM 17117 / CIP 110805 / LMG 28347 / Deep ecotype</strain>
    </source>
</reference>